<sequence>MAKGKRYEGEFISVAGVRYRVEIWQEGYSGNVGELSFPYDTPLTIEWSEVNKIEPVMSSAATLTVISDSDRRFVDLYTTVAGSIRLDVYRENKKYWSGTLDPEIYEEPFAQQDGYDVTLTFSDFAILDRIKFEKTTRRFWSLQSLIDLCIEKSGIELEGVQEYISTTTDKGALLLANTCLIDENFFDEDNEPMTLREILDEMLRPFALRMQQKDGKAHVYDIHALHSLQTKPVRWCLDDSTLGVDQTFNNCELTFSPYMKNKLIEAENDPAWIKDSECTSHRVNVDYSDNNFPGFDMLLKPHNFAKSKFRIYDVLNLTKYFKIKPQLSGDSESGVAFVFHTRRGHQDYVPQCGHVSNTNVGAWVEMKEKPFVFYDYDKEKDYLINLKIEALVDVRYNPFEDAGDDNERGWWKEFNHQCNYSYIPFRLILRDENGQALFHYDNSEVLNTWLNVNTYETGRRWEPGEGNWESAHAAYYEKDVDGRKKKTGWGGWKTNQPIIGYYRWELPSIFDKMFEGEYIPMPPVSGWLEVQVGGALKMKDYGFEQTFDHQKIHWFLIKNVSMNLVGAYGQELSEGDIVVRAWVDKAAKEGMEIDTVCGTMPDGAHPTARGQFFLSSREVISNFTRAGVTDKVERLLLGTVYSQYYGRKKKLSGTADIVSELSPMTDEHEAGKFMIVSEIQDLIKDESNLAMVEIAQDNFTGVPFEEED</sequence>
<accession>A0A3P1YX68</accession>
<comment type="caution">
    <text evidence="1">The sequence shown here is derived from an EMBL/GenBank/DDBJ whole genome shotgun (WGS) entry which is preliminary data.</text>
</comment>
<organism evidence="1 2">
    <name type="scientific">Tannerella forsythia</name>
    <name type="common">Bacteroides forsythus</name>
    <dbReference type="NCBI Taxonomy" id="28112"/>
    <lineage>
        <taxon>Bacteria</taxon>
        <taxon>Pseudomonadati</taxon>
        <taxon>Bacteroidota</taxon>
        <taxon>Bacteroidia</taxon>
        <taxon>Bacteroidales</taxon>
        <taxon>Tannerellaceae</taxon>
        <taxon>Tannerella</taxon>
    </lineage>
</organism>
<name>A0A3P1YX68_TANFO</name>
<reference evidence="1 2" key="1">
    <citation type="submission" date="2018-11" db="EMBL/GenBank/DDBJ databases">
        <title>Genomes From Bacteria Associated with the Canine Oral Cavity: a Test Case for Automated Genome-Based Taxonomic Assignment.</title>
        <authorList>
            <person name="Coil D.A."/>
            <person name="Jospin G."/>
            <person name="Darling A.E."/>
            <person name="Wallis C."/>
            <person name="Davis I.J."/>
            <person name="Harris S."/>
            <person name="Eisen J.A."/>
            <person name="Holcombe L.J."/>
            <person name="O'Flynn C."/>
        </authorList>
    </citation>
    <scope>NUCLEOTIDE SEQUENCE [LARGE SCALE GENOMIC DNA]</scope>
    <source>
        <strain evidence="1 2">OH1426_COT-023</strain>
    </source>
</reference>
<protein>
    <submittedName>
        <fullName evidence="1">Uncharacterized protein</fullName>
    </submittedName>
</protein>
<dbReference type="EMBL" id="RQYN01000021">
    <property type="protein sequence ID" value="RRD75255.1"/>
    <property type="molecule type" value="Genomic_DNA"/>
</dbReference>
<gene>
    <name evidence="1" type="ORF">EII41_07015</name>
</gene>
<proteinExistence type="predicted"/>
<dbReference type="AlphaFoldDB" id="A0A3P1YX68"/>
<dbReference type="RefSeq" id="WP_124790004.1">
    <property type="nucleotide sequence ID" value="NZ_RQYN01000021.1"/>
</dbReference>
<evidence type="ECO:0000313" key="2">
    <source>
        <dbReference type="Proteomes" id="UP000279860"/>
    </source>
</evidence>
<dbReference type="Proteomes" id="UP000279860">
    <property type="component" value="Unassembled WGS sequence"/>
</dbReference>
<evidence type="ECO:0000313" key="1">
    <source>
        <dbReference type="EMBL" id="RRD75255.1"/>
    </source>
</evidence>